<feature type="compositionally biased region" description="Basic and acidic residues" evidence="9">
    <location>
        <begin position="63"/>
        <end position="74"/>
    </location>
</feature>
<dbReference type="GO" id="GO:0005634">
    <property type="term" value="C:nucleus"/>
    <property type="evidence" value="ECO:0000318"/>
    <property type="project" value="GO_Central"/>
</dbReference>
<dbReference type="GO" id="GO:0005737">
    <property type="term" value="C:cytoplasm"/>
    <property type="evidence" value="ECO:0000318"/>
    <property type="project" value="GO_Central"/>
</dbReference>
<accession>A0A9R0J176</accession>
<comment type="catalytic activity">
    <reaction evidence="7">
        <text>L-threonyl-[protein] + ATP = O-phospho-L-threonyl-[protein] + ADP + H(+)</text>
        <dbReference type="Rhea" id="RHEA:46608"/>
        <dbReference type="Rhea" id="RHEA-COMP:11060"/>
        <dbReference type="Rhea" id="RHEA-COMP:11605"/>
        <dbReference type="ChEBI" id="CHEBI:15378"/>
        <dbReference type="ChEBI" id="CHEBI:30013"/>
        <dbReference type="ChEBI" id="CHEBI:30616"/>
        <dbReference type="ChEBI" id="CHEBI:61977"/>
        <dbReference type="ChEBI" id="CHEBI:456216"/>
        <dbReference type="EC" id="2.7.11.1"/>
    </reaction>
</comment>
<evidence type="ECO:0000256" key="6">
    <source>
        <dbReference type="ARBA" id="ARBA00022840"/>
    </source>
</evidence>
<dbReference type="SUPFAM" id="SSF56112">
    <property type="entry name" value="Protein kinase-like (PK-like)"/>
    <property type="match status" value="2"/>
</dbReference>
<keyword evidence="3" id="KW-0808">Transferase</keyword>
<evidence type="ECO:0000256" key="9">
    <source>
        <dbReference type="SAM" id="MobiDB-lite"/>
    </source>
</evidence>
<gene>
    <name evidence="12" type="primary">LOC110797253</name>
</gene>
<keyword evidence="5 12" id="KW-0418">Kinase</keyword>
<evidence type="ECO:0000256" key="4">
    <source>
        <dbReference type="ARBA" id="ARBA00022741"/>
    </source>
</evidence>
<dbReference type="GO" id="GO:0005694">
    <property type="term" value="C:chromosome"/>
    <property type="evidence" value="ECO:0007669"/>
    <property type="project" value="UniProtKB-SubCell"/>
</dbReference>
<dbReference type="InterPro" id="IPR024604">
    <property type="entry name" value="GSG2_C"/>
</dbReference>
<dbReference type="KEGG" id="soe:110797253"/>
<evidence type="ECO:0000256" key="8">
    <source>
        <dbReference type="ARBA" id="ARBA00048679"/>
    </source>
</evidence>
<keyword evidence="6" id="KW-0067">ATP-binding</keyword>
<evidence type="ECO:0000313" key="11">
    <source>
        <dbReference type="Proteomes" id="UP000813463"/>
    </source>
</evidence>
<reference evidence="11" key="1">
    <citation type="journal article" date="2021" name="Nat. Commun.">
        <title>Genomic analyses provide insights into spinach domestication and the genetic basis of agronomic traits.</title>
        <authorList>
            <person name="Cai X."/>
            <person name="Sun X."/>
            <person name="Xu C."/>
            <person name="Sun H."/>
            <person name="Wang X."/>
            <person name="Ge C."/>
            <person name="Zhang Z."/>
            <person name="Wang Q."/>
            <person name="Fei Z."/>
            <person name="Jiao C."/>
            <person name="Wang Q."/>
        </authorList>
    </citation>
    <scope>NUCLEOTIDE SEQUENCE [LARGE SCALE GENOMIC DNA]</scope>
    <source>
        <strain evidence="11">cv. Varoflay</strain>
    </source>
</reference>
<comment type="catalytic activity">
    <reaction evidence="8">
        <text>L-seryl-[protein] + ATP = O-phospho-L-seryl-[protein] + ADP + H(+)</text>
        <dbReference type="Rhea" id="RHEA:17989"/>
        <dbReference type="Rhea" id="RHEA-COMP:9863"/>
        <dbReference type="Rhea" id="RHEA-COMP:11604"/>
        <dbReference type="ChEBI" id="CHEBI:15378"/>
        <dbReference type="ChEBI" id="CHEBI:29999"/>
        <dbReference type="ChEBI" id="CHEBI:30616"/>
        <dbReference type="ChEBI" id="CHEBI:83421"/>
        <dbReference type="ChEBI" id="CHEBI:456216"/>
        <dbReference type="EC" id="2.7.11.1"/>
    </reaction>
</comment>
<dbReference type="SMART" id="SM01331">
    <property type="entry name" value="DUF3635"/>
    <property type="match status" value="1"/>
</dbReference>
<dbReference type="PANTHER" id="PTHR24419">
    <property type="entry name" value="INTERLEUKIN-1 RECEPTOR-ASSOCIATED KINASE"/>
    <property type="match status" value="1"/>
</dbReference>
<proteinExistence type="predicted"/>
<reference evidence="12" key="2">
    <citation type="submission" date="2025-08" db="UniProtKB">
        <authorList>
            <consortium name="RefSeq"/>
        </authorList>
    </citation>
    <scope>IDENTIFICATION</scope>
    <source>
        <tissue evidence="12">Leaf</tissue>
    </source>
</reference>
<protein>
    <recommendedName>
        <fullName evidence="1">non-specific serine/threonine protein kinase</fullName>
        <ecNumber evidence="1">2.7.11.1</ecNumber>
    </recommendedName>
</protein>
<dbReference type="GO" id="GO:0072354">
    <property type="term" value="F:histone H3T3 kinase activity"/>
    <property type="evidence" value="ECO:0000318"/>
    <property type="project" value="GO_Central"/>
</dbReference>
<dbReference type="Pfam" id="PF12330">
    <property type="entry name" value="Haspin_kinase"/>
    <property type="match status" value="1"/>
</dbReference>
<dbReference type="PANTHER" id="PTHR24419:SF18">
    <property type="entry name" value="SERINE_THREONINE-PROTEIN KINASE HASPIN"/>
    <property type="match status" value="1"/>
</dbReference>
<dbReference type="Proteomes" id="UP000813463">
    <property type="component" value="Chromosome 4"/>
</dbReference>
<dbReference type="GO" id="GO:0035556">
    <property type="term" value="P:intracellular signal transduction"/>
    <property type="evidence" value="ECO:0000318"/>
    <property type="project" value="GO_Central"/>
</dbReference>
<evidence type="ECO:0000256" key="7">
    <source>
        <dbReference type="ARBA" id="ARBA00047899"/>
    </source>
</evidence>
<dbReference type="GO" id="GO:0005524">
    <property type="term" value="F:ATP binding"/>
    <property type="evidence" value="ECO:0007669"/>
    <property type="project" value="UniProtKB-KW"/>
</dbReference>
<dbReference type="SMART" id="SM00220">
    <property type="entry name" value="S_TKc"/>
    <property type="match status" value="1"/>
</dbReference>
<dbReference type="Gene3D" id="3.30.200.20">
    <property type="entry name" value="Phosphorylase Kinase, domain 1"/>
    <property type="match status" value="1"/>
</dbReference>
<organism evidence="11 12">
    <name type="scientific">Spinacia oleracea</name>
    <name type="common">Spinach</name>
    <dbReference type="NCBI Taxonomy" id="3562"/>
    <lineage>
        <taxon>Eukaryota</taxon>
        <taxon>Viridiplantae</taxon>
        <taxon>Streptophyta</taxon>
        <taxon>Embryophyta</taxon>
        <taxon>Tracheophyta</taxon>
        <taxon>Spermatophyta</taxon>
        <taxon>Magnoliopsida</taxon>
        <taxon>eudicotyledons</taxon>
        <taxon>Gunneridae</taxon>
        <taxon>Pentapetalae</taxon>
        <taxon>Caryophyllales</taxon>
        <taxon>Chenopodiaceae</taxon>
        <taxon>Chenopodioideae</taxon>
        <taxon>Anserineae</taxon>
        <taxon>Spinacia</taxon>
    </lineage>
</organism>
<evidence type="ECO:0000256" key="5">
    <source>
        <dbReference type="ARBA" id="ARBA00022777"/>
    </source>
</evidence>
<dbReference type="InterPro" id="IPR000719">
    <property type="entry name" value="Prot_kinase_dom"/>
</dbReference>
<name>A0A9R0J176_SPIOL</name>
<dbReference type="GeneID" id="110797253"/>
<evidence type="ECO:0000313" key="12">
    <source>
        <dbReference type="RefSeq" id="XP_021858034.2"/>
    </source>
</evidence>
<dbReference type="GO" id="GO:0000278">
    <property type="term" value="P:mitotic cell cycle"/>
    <property type="evidence" value="ECO:0000318"/>
    <property type="project" value="GO_Central"/>
</dbReference>
<keyword evidence="11" id="KW-1185">Reference proteome</keyword>
<dbReference type="RefSeq" id="XP_021858034.2">
    <property type="nucleotide sequence ID" value="XM_022002342.2"/>
</dbReference>
<evidence type="ECO:0000256" key="1">
    <source>
        <dbReference type="ARBA" id="ARBA00012513"/>
    </source>
</evidence>
<evidence type="ECO:0000256" key="2">
    <source>
        <dbReference type="ARBA" id="ARBA00022527"/>
    </source>
</evidence>
<dbReference type="InterPro" id="IPR011009">
    <property type="entry name" value="Kinase-like_dom_sf"/>
</dbReference>
<feature type="region of interest" description="Disordered" evidence="9">
    <location>
        <begin position="113"/>
        <end position="132"/>
    </location>
</feature>
<keyword evidence="2" id="KW-0723">Serine/threonine-protein kinase</keyword>
<dbReference type="Gene3D" id="1.10.510.10">
    <property type="entry name" value="Transferase(Phosphotransferase) domain 1"/>
    <property type="match status" value="1"/>
</dbReference>
<feature type="region of interest" description="Disordered" evidence="9">
    <location>
        <begin position="54"/>
        <end position="74"/>
    </location>
</feature>
<feature type="domain" description="Protein kinase" evidence="10">
    <location>
        <begin position="312"/>
        <end position="626"/>
    </location>
</feature>
<evidence type="ECO:0000259" key="10">
    <source>
        <dbReference type="PROSITE" id="PS50011"/>
    </source>
</evidence>
<dbReference type="PROSITE" id="PS50011">
    <property type="entry name" value="PROTEIN_KINASE_DOM"/>
    <property type="match status" value="1"/>
</dbReference>
<keyword evidence="4" id="KW-0547">Nucleotide-binding</keyword>
<sequence length="626" mass="70898">MDSNPRNERKYPINNDLWSEIIAEEQQNPNRISNHQQQPQTVVTYQRHKINEVAAIKPSQKSRSSDSRSGSKETRVSFVANNINSKRVSWNRSLSTRGRESIVVIAGADCTEQQQRARRRKNRPPLPKGKVTQPLNFEKERAYFQEVDADELLEESPSPKKSAWVMGIQPENIGVPPLCTRLEKWLHAKRQHVIPSSTLSTILRTPDEALEPIPYNNDGFESSLRRSEDFCLRNLSGSISMQDMLTHLGKTRIDLDCLEDRDFDDIESEIKKLSLASRPSSLANEAFLAILKECEQSGTSTLFDVFSNICDTESIVKIGEGTFGEAFIAGSSVCKIVPIDGELRVNGEIQKRSMELLEEVILSRTLNRLRGGEVLLDNATTTFIETKDIKVCEGPYDPVLLKAWETWDTEHGSENDHPKQFPENQCYVVSVLENGGTDLESFVLSDFNEAQSLLVQVTAALAVAEAAFEFEHRDLHWGNILLSRRETTALQFTLEGRTASIKTHGLLVSIIDFTLSRINTGNTILYLNLSSDPELFEGPKGDKQSETYRKMREVTDDCWDGSYPKTNVLWLQYLVDILLLKKSFKRSGKDERELRSLKKRMSSYDSSKETLSDPFFSNMLVDYAVA</sequence>
<dbReference type="AlphaFoldDB" id="A0A9R0J176"/>
<evidence type="ECO:0000256" key="3">
    <source>
        <dbReference type="ARBA" id="ARBA00022679"/>
    </source>
</evidence>
<dbReference type="EC" id="2.7.11.1" evidence="1"/>